<dbReference type="Pfam" id="PF12728">
    <property type="entry name" value="HTH_17"/>
    <property type="match status" value="1"/>
</dbReference>
<feature type="domain" description="Helix-turn-helix" evidence="1">
    <location>
        <begin position="36"/>
        <end position="82"/>
    </location>
</feature>
<reference evidence="3" key="1">
    <citation type="journal article" date="2019" name="Int. J. Syst. Evol. Microbiol.">
        <title>The Global Catalogue of Microorganisms (GCM) 10K type strain sequencing project: providing services to taxonomists for standard genome sequencing and annotation.</title>
        <authorList>
            <consortium name="The Broad Institute Genomics Platform"/>
            <consortium name="The Broad Institute Genome Sequencing Center for Infectious Disease"/>
            <person name="Wu L."/>
            <person name="Ma J."/>
        </authorList>
    </citation>
    <scope>NUCLEOTIDE SEQUENCE [LARGE SCALE GENOMIC DNA]</scope>
    <source>
        <strain evidence="3">KCTC 42224</strain>
    </source>
</reference>
<comment type="caution">
    <text evidence="2">The sequence shown here is derived from an EMBL/GenBank/DDBJ whole genome shotgun (WGS) entry which is preliminary data.</text>
</comment>
<keyword evidence="3" id="KW-1185">Reference proteome</keyword>
<dbReference type="EMBL" id="JBHRYE010000046">
    <property type="protein sequence ID" value="MFC3673501.1"/>
    <property type="molecule type" value="Genomic_DNA"/>
</dbReference>
<evidence type="ECO:0000259" key="1">
    <source>
        <dbReference type="Pfam" id="PF12728"/>
    </source>
</evidence>
<dbReference type="RefSeq" id="WP_308432944.1">
    <property type="nucleotide sequence ID" value="NZ_BMZP01000023.1"/>
</dbReference>
<dbReference type="Proteomes" id="UP001595683">
    <property type="component" value="Unassembled WGS sequence"/>
</dbReference>
<sequence length="87" mass="9479">MIRRTGSMLRDGEQLALPFAKPAVTEAALEPISVRIADAIRLTGIRRSKLYELIASGDLETVKIGRCTLVPVASLHALIERARQGLL</sequence>
<evidence type="ECO:0000313" key="2">
    <source>
        <dbReference type="EMBL" id="MFC3673501.1"/>
    </source>
</evidence>
<evidence type="ECO:0000313" key="3">
    <source>
        <dbReference type="Proteomes" id="UP001595683"/>
    </source>
</evidence>
<organism evidence="2 3">
    <name type="scientific">Novosphingobium pokkalii</name>
    <dbReference type="NCBI Taxonomy" id="1770194"/>
    <lineage>
        <taxon>Bacteria</taxon>
        <taxon>Pseudomonadati</taxon>
        <taxon>Pseudomonadota</taxon>
        <taxon>Alphaproteobacteria</taxon>
        <taxon>Sphingomonadales</taxon>
        <taxon>Sphingomonadaceae</taxon>
        <taxon>Novosphingobium</taxon>
    </lineage>
</organism>
<name>A0ABV7VA32_9SPHN</name>
<gene>
    <name evidence="2" type="ORF">ACFOOT_18930</name>
</gene>
<protein>
    <submittedName>
        <fullName evidence="2">Helix-turn-helix domain-containing protein</fullName>
    </submittedName>
</protein>
<proteinExistence type="predicted"/>
<dbReference type="InterPro" id="IPR041657">
    <property type="entry name" value="HTH_17"/>
</dbReference>
<accession>A0ABV7VA32</accession>